<sequence>MSADTSRPTTVPVTIPAAPDVAQVLSHNFRALGKFLAFRLSLIMLLMVGPVVCIRLGVVPDSALAVLPLVAGLFVLIYTMLRVRFATRLFACRRVLRHYPLTHYSRVAKKDARGKVYGTVFALRVSIRGQHGAPLMRGLNATGSPRWPAGFDEGGWVAGDLAYGGVLISPTTDALLFIKPDEWDKLESRRRELGPERAELARRAGLDNGKWPEPRIS</sequence>
<gene>
    <name evidence="3" type="ORF">OKJ99_34815</name>
</gene>
<reference evidence="3 4" key="1">
    <citation type="submission" date="2022-10" db="EMBL/GenBank/DDBJ databases">
        <authorList>
            <person name="Xie J."/>
            <person name="Shen N."/>
        </authorList>
    </citation>
    <scope>NUCLEOTIDE SEQUENCE [LARGE SCALE GENOMIC DNA]</scope>
    <source>
        <strain evidence="3 4">YIM65594</strain>
    </source>
</reference>
<evidence type="ECO:0000313" key="3">
    <source>
        <dbReference type="EMBL" id="MEB8342680.1"/>
    </source>
</evidence>
<feature type="transmembrane region" description="Helical" evidence="2">
    <location>
        <begin position="36"/>
        <end position="57"/>
    </location>
</feature>
<name>A0ABU6FF55_9ACTN</name>
<protein>
    <recommendedName>
        <fullName evidence="5">DUF304 domain-containing protein</fullName>
    </recommendedName>
</protein>
<proteinExistence type="predicted"/>
<keyword evidence="4" id="KW-1185">Reference proteome</keyword>
<comment type="caution">
    <text evidence="3">The sequence shown here is derived from an EMBL/GenBank/DDBJ whole genome shotgun (WGS) entry which is preliminary data.</text>
</comment>
<keyword evidence="2" id="KW-0472">Membrane</keyword>
<dbReference type="EMBL" id="JAOZYC010000169">
    <property type="protein sequence ID" value="MEB8342680.1"/>
    <property type="molecule type" value="Genomic_DNA"/>
</dbReference>
<accession>A0ABU6FF55</accession>
<evidence type="ECO:0000256" key="1">
    <source>
        <dbReference type="SAM" id="MobiDB-lite"/>
    </source>
</evidence>
<evidence type="ECO:0000256" key="2">
    <source>
        <dbReference type="SAM" id="Phobius"/>
    </source>
</evidence>
<keyword evidence="2" id="KW-1133">Transmembrane helix</keyword>
<dbReference type="Proteomes" id="UP001354931">
    <property type="component" value="Unassembled WGS sequence"/>
</dbReference>
<feature type="region of interest" description="Disordered" evidence="1">
    <location>
        <begin position="188"/>
        <end position="217"/>
    </location>
</feature>
<dbReference type="RefSeq" id="WP_326022240.1">
    <property type="nucleotide sequence ID" value="NZ_JAOZYC010000169.1"/>
</dbReference>
<organism evidence="3 4">
    <name type="scientific">Streptomyces endophyticus</name>
    <dbReference type="NCBI Taxonomy" id="714166"/>
    <lineage>
        <taxon>Bacteria</taxon>
        <taxon>Bacillati</taxon>
        <taxon>Actinomycetota</taxon>
        <taxon>Actinomycetes</taxon>
        <taxon>Kitasatosporales</taxon>
        <taxon>Streptomycetaceae</taxon>
        <taxon>Streptomyces</taxon>
    </lineage>
</organism>
<evidence type="ECO:0008006" key="5">
    <source>
        <dbReference type="Google" id="ProtNLM"/>
    </source>
</evidence>
<feature type="transmembrane region" description="Helical" evidence="2">
    <location>
        <begin position="63"/>
        <end position="81"/>
    </location>
</feature>
<keyword evidence="2" id="KW-0812">Transmembrane</keyword>
<evidence type="ECO:0000313" key="4">
    <source>
        <dbReference type="Proteomes" id="UP001354931"/>
    </source>
</evidence>